<feature type="region of interest" description="Disordered" evidence="1">
    <location>
        <begin position="116"/>
        <end position="140"/>
    </location>
</feature>
<reference evidence="3" key="1">
    <citation type="journal article" date="2010" name="Science">
        <title>Signatures of adaptation to obligate biotrophy in the Hyaloperonospora arabidopsidis genome.</title>
        <authorList>
            <person name="Baxter L."/>
            <person name="Tripathy S."/>
            <person name="Ishaque N."/>
            <person name="Boot N."/>
            <person name="Cabral A."/>
            <person name="Kemen E."/>
            <person name="Thines M."/>
            <person name="Ah-Fong A."/>
            <person name="Anderson R."/>
            <person name="Badejoko W."/>
            <person name="Bittner-Eddy P."/>
            <person name="Boore J.L."/>
            <person name="Chibucos M.C."/>
            <person name="Coates M."/>
            <person name="Dehal P."/>
            <person name="Delehaunty K."/>
            <person name="Dong S."/>
            <person name="Downton P."/>
            <person name="Dumas B."/>
            <person name="Fabro G."/>
            <person name="Fronick C."/>
            <person name="Fuerstenberg S.I."/>
            <person name="Fulton L."/>
            <person name="Gaulin E."/>
            <person name="Govers F."/>
            <person name="Hughes L."/>
            <person name="Humphray S."/>
            <person name="Jiang R.H."/>
            <person name="Judelson H."/>
            <person name="Kamoun S."/>
            <person name="Kyung K."/>
            <person name="Meijer H."/>
            <person name="Minx P."/>
            <person name="Morris P."/>
            <person name="Nelson J."/>
            <person name="Phuntumart V."/>
            <person name="Qutob D."/>
            <person name="Rehmany A."/>
            <person name="Rougon-Cardoso A."/>
            <person name="Ryden P."/>
            <person name="Torto-Alalibo T."/>
            <person name="Studholme D."/>
            <person name="Wang Y."/>
            <person name="Win J."/>
            <person name="Wood J."/>
            <person name="Clifton S.W."/>
            <person name="Rogers J."/>
            <person name="Van den Ackerveken G."/>
            <person name="Jones J.D."/>
            <person name="McDowell J.M."/>
            <person name="Beynon J."/>
            <person name="Tyler B.M."/>
        </authorList>
    </citation>
    <scope>NUCLEOTIDE SEQUENCE [LARGE SCALE GENOMIC DNA]</scope>
    <source>
        <strain evidence="3">Emoy2</strain>
    </source>
</reference>
<dbReference type="HOGENOM" id="CLU_1436979_0_0_1"/>
<reference evidence="2" key="2">
    <citation type="submission" date="2015-06" db="UniProtKB">
        <authorList>
            <consortium name="EnsemblProtists"/>
        </authorList>
    </citation>
    <scope>IDENTIFICATION</scope>
    <source>
        <strain evidence="2">Emoy2</strain>
    </source>
</reference>
<dbReference type="InParanoid" id="M4BEH8"/>
<dbReference type="AlphaFoldDB" id="M4BEH8"/>
<organism evidence="2 3">
    <name type="scientific">Hyaloperonospora arabidopsidis (strain Emoy2)</name>
    <name type="common">Downy mildew agent</name>
    <name type="synonym">Peronospora arabidopsidis</name>
    <dbReference type="NCBI Taxonomy" id="559515"/>
    <lineage>
        <taxon>Eukaryota</taxon>
        <taxon>Sar</taxon>
        <taxon>Stramenopiles</taxon>
        <taxon>Oomycota</taxon>
        <taxon>Peronosporomycetes</taxon>
        <taxon>Peronosporales</taxon>
        <taxon>Peronosporaceae</taxon>
        <taxon>Hyaloperonospora</taxon>
    </lineage>
</organism>
<evidence type="ECO:0000313" key="2">
    <source>
        <dbReference type="EnsemblProtists" id="HpaP804696"/>
    </source>
</evidence>
<dbReference type="EMBL" id="JH598180">
    <property type="status" value="NOT_ANNOTATED_CDS"/>
    <property type="molecule type" value="Genomic_DNA"/>
</dbReference>
<proteinExistence type="predicted"/>
<evidence type="ECO:0000256" key="1">
    <source>
        <dbReference type="SAM" id="MobiDB-lite"/>
    </source>
</evidence>
<dbReference type="VEuPathDB" id="FungiDB:HpaG804696"/>
<sequence length="189" mass="19663">MASEQAPHPVGAEAIPDDHPVYPVGFNTVSLDFPADFNSPPNGEVDGNQACNTVGTEAVPVDHPADPVDIAAASLNVPLDFGSPRNDEVARNQACKPDETEAVLAGHLVDPATVSADVPAALSSPRGSESTGDQAPDSAMTNAAVVDCPIKLVDLATVSADIPTDLSTPPLWRTDCRANTHPCRDRKRP</sequence>
<accession>M4BEH8</accession>
<dbReference type="Proteomes" id="UP000011713">
    <property type="component" value="Unassembled WGS sequence"/>
</dbReference>
<name>M4BEH8_HYAAE</name>
<dbReference type="EnsemblProtists" id="HpaT804696">
    <property type="protein sequence ID" value="HpaP804696"/>
    <property type="gene ID" value="HpaG804696"/>
</dbReference>
<keyword evidence="3" id="KW-1185">Reference proteome</keyword>
<protein>
    <submittedName>
        <fullName evidence="2">Uncharacterized protein</fullName>
    </submittedName>
</protein>
<evidence type="ECO:0000313" key="3">
    <source>
        <dbReference type="Proteomes" id="UP000011713"/>
    </source>
</evidence>